<comment type="caution">
    <text evidence="2">The sequence shown here is derived from an EMBL/GenBank/DDBJ whole genome shotgun (WGS) entry which is preliminary data.</text>
</comment>
<feature type="region of interest" description="Disordered" evidence="1">
    <location>
        <begin position="110"/>
        <end position="132"/>
    </location>
</feature>
<reference evidence="2" key="1">
    <citation type="submission" date="2023-10" db="EMBL/GenBank/DDBJ databases">
        <authorList>
            <person name="Chen Y."/>
            <person name="Shah S."/>
            <person name="Dougan E. K."/>
            <person name="Thang M."/>
            <person name="Chan C."/>
        </authorList>
    </citation>
    <scope>NUCLEOTIDE SEQUENCE [LARGE SCALE GENOMIC DNA]</scope>
</reference>
<keyword evidence="3" id="KW-1185">Reference proteome</keyword>
<organism evidence="2 3">
    <name type="scientific">Prorocentrum cordatum</name>
    <dbReference type="NCBI Taxonomy" id="2364126"/>
    <lineage>
        <taxon>Eukaryota</taxon>
        <taxon>Sar</taxon>
        <taxon>Alveolata</taxon>
        <taxon>Dinophyceae</taxon>
        <taxon>Prorocentrales</taxon>
        <taxon>Prorocentraceae</taxon>
        <taxon>Prorocentrum</taxon>
    </lineage>
</organism>
<dbReference type="EMBL" id="CAUYUJ010005058">
    <property type="protein sequence ID" value="CAK0812101.1"/>
    <property type="molecule type" value="Genomic_DNA"/>
</dbReference>
<gene>
    <name evidence="2" type="ORF">PCOR1329_LOCUS16480</name>
</gene>
<evidence type="ECO:0000313" key="3">
    <source>
        <dbReference type="Proteomes" id="UP001189429"/>
    </source>
</evidence>
<protein>
    <submittedName>
        <fullName evidence="2">Uncharacterized protein</fullName>
    </submittedName>
</protein>
<proteinExistence type="predicted"/>
<evidence type="ECO:0000313" key="2">
    <source>
        <dbReference type="EMBL" id="CAK0812101.1"/>
    </source>
</evidence>
<accession>A0ABN9R708</accession>
<evidence type="ECO:0000256" key="1">
    <source>
        <dbReference type="SAM" id="MobiDB-lite"/>
    </source>
</evidence>
<sequence>MRAGSCDQNHLPPHASVEMLCRRVAQITDKCEGDPARPKWHGVDHKMGSSEPMGIVDPVLKSSLARYNEKNIGLEKVKNSVRGLSARGPIVCHAAAGPEAMVGQRALGIRRAAPAPGEKSSELPPLPRRRRRNHDLDAPCRTCCLRGACSLRETTGLSLVFLSPPSSSAPALPLLPHGVSVAAGPVDGGGSSARLTLRSMLLLGCNAAALRLGRGALVSLWGRRRASCQLSRRCRRLT</sequence>
<name>A0ABN9R708_9DINO</name>
<dbReference type="Proteomes" id="UP001189429">
    <property type="component" value="Unassembled WGS sequence"/>
</dbReference>